<protein>
    <submittedName>
        <fullName evidence="1">Uncharacterized protein</fullName>
    </submittedName>
</protein>
<evidence type="ECO:0000313" key="2">
    <source>
        <dbReference type="Proteomes" id="UP000002407"/>
    </source>
</evidence>
<reference evidence="2" key="1">
    <citation type="submission" date="2007-07" db="EMBL/GenBank/DDBJ databases">
        <title>Complete genome sequence of Campylobacter hominis ATCC BAA-381, a commensal isolated from the human gastrointestinal tract.</title>
        <authorList>
            <person name="Fouts D.E."/>
            <person name="Mongodin E.F."/>
            <person name="Puiu D."/>
            <person name="Sebastian Y."/>
            <person name="Miller W.G."/>
            <person name="Mandrell R.E."/>
            <person name="Nelson K.E."/>
        </authorList>
    </citation>
    <scope>NUCLEOTIDE SEQUENCE [LARGE SCALE GENOMIC DNA]</scope>
    <source>
        <strain evidence="2">ATCC BAA-381 / LMG 19568 / NCTC 13146 / CH001A</strain>
    </source>
</reference>
<sequence>MFLQVALKFSSFNPIYNKISLIYNFNDNRRFFPKSENISTTF</sequence>
<accession>A7I2A6</accession>
<dbReference type="EMBL" id="CP000776">
    <property type="protein sequence ID" value="ABS51529.1"/>
    <property type="molecule type" value="Genomic_DNA"/>
</dbReference>
<dbReference type="AlphaFoldDB" id="A7I2A6"/>
<dbReference type="HOGENOM" id="CLU_3248637_0_0_7"/>
<dbReference type="KEGG" id="cha:CHAB381_1088"/>
<keyword evidence="2" id="KW-1185">Reference proteome</keyword>
<proteinExistence type="predicted"/>
<evidence type="ECO:0000313" key="1">
    <source>
        <dbReference type="EMBL" id="ABS51529.1"/>
    </source>
</evidence>
<gene>
    <name evidence="1" type="ordered locus">CHAB381_1088</name>
</gene>
<dbReference type="Proteomes" id="UP000002407">
    <property type="component" value="Chromosome"/>
</dbReference>
<organism evidence="1 2">
    <name type="scientific">Campylobacter hominis (strain ATCC BAA-381 / DSM 21671 / CCUG 45161 / LMG 19568 / NCTC 13146 / CH001A)</name>
    <dbReference type="NCBI Taxonomy" id="360107"/>
    <lineage>
        <taxon>Bacteria</taxon>
        <taxon>Pseudomonadati</taxon>
        <taxon>Campylobacterota</taxon>
        <taxon>Epsilonproteobacteria</taxon>
        <taxon>Campylobacterales</taxon>
        <taxon>Campylobacteraceae</taxon>
        <taxon>Campylobacter</taxon>
    </lineage>
</organism>
<name>A7I2A6_CAMHC</name>